<dbReference type="Pfam" id="PF07470">
    <property type="entry name" value="Glyco_hydro_88"/>
    <property type="match status" value="1"/>
</dbReference>
<dbReference type="SUPFAM" id="SSF48208">
    <property type="entry name" value="Six-hairpin glycosidases"/>
    <property type="match status" value="1"/>
</dbReference>
<dbReference type="STRING" id="1445510.YC6258_03006"/>
<gene>
    <name evidence="2" type="ORF">YC6258_03006</name>
</gene>
<keyword evidence="1 2" id="KW-0378">Hydrolase</keyword>
<dbReference type="EMBL" id="CP007142">
    <property type="protein sequence ID" value="AJQ95044.1"/>
    <property type="molecule type" value="Genomic_DNA"/>
</dbReference>
<dbReference type="PANTHER" id="PTHR33886">
    <property type="entry name" value="UNSATURATED RHAMNOGALACTURONAN HYDROLASE (EUROFUNG)"/>
    <property type="match status" value="1"/>
</dbReference>
<dbReference type="AlphaFoldDB" id="A0A0C5VX80"/>
<dbReference type="KEGG" id="gsn:YC6258_03006"/>
<proteinExistence type="predicted"/>
<dbReference type="GO" id="GO:0016787">
    <property type="term" value="F:hydrolase activity"/>
    <property type="evidence" value="ECO:0007669"/>
    <property type="project" value="UniProtKB-KW"/>
</dbReference>
<dbReference type="InterPro" id="IPR008928">
    <property type="entry name" value="6-hairpin_glycosidase_sf"/>
</dbReference>
<dbReference type="OrthoDB" id="9812931at2"/>
<evidence type="ECO:0000256" key="1">
    <source>
        <dbReference type="ARBA" id="ARBA00022801"/>
    </source>
</evidence>
<sequence>MNHDQLSDALSLLSGGFRSLKGIGDVEASSSDEILFDEWDWEVGVGLYGDFRDAERRNDRAALERIARWYDRQIERGLPRRQVNSTAPMLALTLLSEHFDRPDWNAIIQDWADWIYREMPKTEEGGYQHLVKERNNDGELWDDTLFMAALFMAAAGRVCNKPEWQQDAQYQYLCHIRFLGDVSSGLFYHGWTFLGRHNFADALWGRGNCWLTISIPELYRIIKPEDVTARYLKNVFKTQVQALKQVQRDDGMFHTLLIDETSPIEASATAGIGYGLLAGCREGLIEMDEYRPMIDRCLSAIISRINENGILEEVSDGTAMGHSLEFYKQIGNVPTPYGQALASLFLSEYRAMNL</sequence>
<protein>
    <submittedName>
        <fullName evidence="2">Putative unsaturated glucuronyl hydrolase involved in regulation of bacterial surface properties,-related protein</fullName>
    </submittedName>
</protein>
<name>A0A0C5VX80_9GAMM</name>
<organism evidence="2 3">
    <name type="scientific">Gynuella sunshinyii YC6258</name>
    <dbReference type="NCBI Taxonomy" id="1445510"/>
    <lineage>
        <taxon>Bacteria</taxon>
        <taxon>Pseudomonadati</taxon>
        <taxon>Pseudomonadota</taxon>
        <taxon>Gammaproteobacteria</taxon>
        <taxon>Oceanospirillales</taxon>
        <taxon>Saccharospirillaceae</taxon>
        <taxon>Gynuella</taxon>
    </lineage>
</organism>
<dbReference type="Gene3D" id="1.50.10.10">
    <property type="match status" value="1"/>
</dbReference>
<reference evidence="2 3" key="1">
    <citation type="submission" date="2014-01" db="EMBL/GenBank/DDBJ databases">
        <title>Full genme sequencing of cellulolytic bacterium Gynuella sunshinyii YC6258T gen. nov., sp. nov.</title>
        <authorList>
            <person name="Khan H."/>
            <person name="Chung E.J."/>
            <person name="Chung Y.R."/>
        </authorList>
    </citation>
    <scope>NUCLEOTIDE SEQUENCE [LARGE SCALE GENOMIC DNA]</scope>
    <source>
        <strain evidence="2 3">YC6258</strain>
    </source>
</reference>
<dbReference type="GO" id="GO:0005975">
    <property type="term" value="P:carbohydrate metabolic process"/>
    <property type="evidence" value="ECO:0007669"/>
    <property type="project" value="InterPro"/>
</dbReference>
<evidence type="ECO:0000313" key="2">
    <source>
        <dbReference type="EMBL" id="AJQ95044.1"/>
    </source>
</evidence>
<dbReference type="InterPro" id="IPR052043">
    <property type="entry name" value="PolySaccharide_Degr_Enz"/>
</dbReference>
<dbReference type="RefSeq" id="WP_044617433.1">
    <property type="nucleotide sequence ID" value="NZ_CP007142.1"/>
</dbReference>
<dbReference type="InterPro" id="IPR012341">
    <property type="entry name" value="6hp_glycosidase-like_sf"/>
</dbReference>
<accession>A0A0C5VX80</accession>
<dbReference type="PANTHER" id="PTHR33886:SF8">
    <property type="entry name" value="UNSATURATED RHAMNOGALACTURONAN HYDROLASE (EUROFUNG)"/>
    <property type="match status" value="1"/>
</dbReference>
<evidence type="ECO:0000313" key="3">
    <source>
        <dbReference type="Proteomes" id="UP000032266"/>
    </source>
</evidence>
<keyword evidence="3" id="KW-1185">Reference proteome</keyword>
<dbReference type="PATRIC" id="fig|1445510.3.peg.2974"/>
<dbReference type="HOGENOM" id="CLU_043688_0_0_6"/>
<dbReference type="Proteomes" id="UP000032266">
    <property type="component" value="Chromosome"/>
</dbReference>
<dbReference type="InterPro" id="IPR010905">
    <property type="entry name" value="Glyco_hydro_88"/>
</dbReference>